<name>A0AAD7RFY3_9TELE</name>
<evidence type="ECO:0000313" key="1">
    <source>
        <dbReference type="EMBL" id="KAJ8383388.1"/>
    </source>
</evidence>
<dbReference type="PANTHER" id="PTHR12112">
    <property type="entry name" value="BNIP - RELATED"/>
    <property type="match status" value="1"/>
</dbReference>
<dbReference type="GO" id="GO:0005737">
    <property type="term" value="C:cytoplasm"/>
    <property type="evidence" value="ECO:0007669"/>
    <property type="project" value="TreeGrafter"/>
</dbReference>
<accession>A0AAD7RFY3</accession>
<comment type="caution">
    <text evidence="1">The sequence shown here is derived from an EMBL/GenBank/DDBJ whole genome shotgun (WGS) entry which is preliminary data.</text>
</comment>
<reference evidence="1" key="1">
    <citation type="journal article" date="2023" name="Science">
        <title>Genome structures resolve the early diversification of teleost fishes.</title>
        <authorList>
            <person name="Parey E."/>
            <person name="Louis A."/>
            <person name="Montfort J."/>
            <person name="Bouchez O."/>
            <person name="Roques C."/>
            <person name="Iampietro C."/>
            <person name="Lluch J."/>
            <person name="Castinel A."/>
            <person name="Donnadieu C."/>
            <person name="Desvignes T."/>
            <person name="Floi Bucao C."/>
            <person name="Jouanno E."/>
            <person name="Wen M."/>
            <person name="Mejri S."/>
            <person name="Dirks R."/>
            <person name="Jansen H."/>
            <person name="Henkel C."/>
            <person name="Chen W.J."/>
            <person name="Zahm M."/>
            <person name="Cabau C."/>
            <person name="Klopp C."/>
            <person name="Thompson A.W."/>
            <person name="Robinson-Rechavi M."/>
            <person name="Braasch I."/>
            <person name="Lecointre G."/>
            <person name="Bobe J."/>
            <person name="Postlethwait J.H."/>
            <person name="Berthelot C."/>
            <person name="Roest Crollius H."/>
            <person name="Guiguen Y."/>
        </authorList>
    </citation>
    <scope>NUCLEOTIDE SEQUENCE</scope>
    <source>
        <strain evidence="1">NC1722</strain>
    </source>
</reference>
<sequence>MEGFLRSCNAALKQGSEVNHSGFHVVLGNEACDLDSMVSALSFAYFLYKTSGSSGGRAPVPVLNIPRAEFPLRSDSAFLLRESGLAAADLLFRDELDLQALHRAGLLALTLVDHNVLPRSEVTRL</sequence>
<dbReference type="GO" id="GO:0004309">
    <property type="term" value="F:exopolyphosphatase activity"/>
    <property type="evidence" value="ECO:0007669"/>
    <property type="project" value="TreeGrafter"/>
</dbReference>
<dbReference type="SUPFAM" id="SSF64182">
    <property type="entry name" value="DHH phosphoesterases"/>
    <property type="match status" value="1"/>
</dbReference>
<dbReference type="PANTHER" id="PTHR12112:SF47">
    <property type="entry name" value="EXOPOLYPHOSPHATASE PRUNE1"/>
    <property type="match status" value="1"/>
</dbReference>
<evidence type="ECO:0000313" key="2">
    <source>
        <dbReference type="Proteomes" id="UP001221898"/>
    </source>
</evidence>
<organism evidence="1 2">
    <name type="scientific">Aldrovandia affinis</name>
    <dbReference type="NCBI Taxonomy" id="143900"/>
    <lineage>
        <taxon>Eukaryota</taxon>
        <taxon>Metazoa</taxon>
        <taxon>Chordata</taxon>
        <taxon>Craniata</taxon>
        <taxon>Vertebrata</taxon>
        <taxon>Euteleostomi</taxon>
        <taxon>Actinopterygii</taxon>
        <taxon>Neopterygii</taxon>
        <taxon>Teleostei</taxon>
        <taxon>Notacanthiformes</taxon>
        <taxon>Halosauridae</taxon>
        <taxon>Aldrovandia</taxon>
    </lineage>
</organism>
<dbReference type="AlphaFoldDB" id="A0AAD7RFY3"/>
<keyword evidence="2" id="KW-1185">Reference proteome</keyword>
<dbReference type="Gene3D" id="3.90.1640.10">
    <property type="entry name" value="inorganic pyrophosphatase (n-terminal core)"/>
    <property type="match status" value="1"/>
</dbReference>
<proteinExistence type="predicted"/>
<protein>
    <submittedName>
        <fullName evidence="1">Uncharacterized protein</fullName>
    </submittedName>
</protein>
<dbReference type="EMBL" id="JAINUG010000294">
    <property type="protein sequence ID" value="KAJ8383388.1"/>
    <property type="molecule type" value="Genomic_DNA"/>
</dbReference>
<gene>
    <name evidence="1" type="ORF">AAFF_G00220880</name>
</gene>
<dbReference type="Proteomes" id="UP001221898">
    <property type="component" value="Unassembled WGS sequence"/>
</dbReference>
<dbReference type="InterPro" id="IPR038763">
    <property type="entry name" value="DHH_sf"/>
</dbReference>